<dbReference type="PROSITE" id="PS51125">
    <property type="entry name" value="NHL"/>
    <property type="match status" value="1"/>
</dbReference>
<feature type="repeat" description="NHL" evidence="5">
    <location>
        <begin position="206"/>
        <end position="245"/>
    </location>
</feature>
<organism evidence="6 7">
    <name type="scientific">Ovis aries</name>
    <name type="common">Sheep</name>
    <dbReference type="NCBI Taxonomy" id="9940"/>
    <lineage>
        <taxon>Eukaryota</taxon>
        <taxon>Metazoa</taxon>
        <taxon>Chordata</taxon>
        <taxon>Craniata</taxon>
        <taxon>Vertebrata</taxon>
        <taxon>Euteleostomi</taxon>
        <taxon>Mammalia</taxon>
        <taxon>Eutheria</taxon>
        <taxon>Laurasiatheria</taxon>
        <taxon>Artiodactyla</taxon>
        <taxon>Ruminantia</taxon>
        <taxon>Pecora</taxon>
        <taxon>Bovidae</taxon>
        <taxon>Caprinae</taxon>
        <taxon>Ovis</taxon>
    </lineage>
</organism>
<sequence>MTRFWVCIAGAGFFLALLVLHSRFCASRLPPHLHLAFKISWRAEEILYRLDVDWPKYSEYFTGATFCVAVDSLNGLVYVAQRGDNIPKVLVFTEDGYFLRSWNYTVDTPHGIFAASTPQEKSVWITDVGSGFYGHTIKKYNSFGDLVQVLGTPGKKGTGLNPLQFDNPAELHVDDTGDIYIVDGDGGLNNRLIKLSQDFMILWLRGENGTGPAKFNIPHSVTVDSTGRVWVADRGNKRLQVFDKDTGDWLGEWKNCFSEEGPSAVRFTPDGKYVVVAQLNLSRLLILVAPPVGNIGDCSVVSTIQLADQVSPHLLDVSRETGAVYVAEIGAKQVQKYIPVNRIDWIANIKTGNSGFFAPQTQESKSKSKSFIESQNKPSLFNRNIQNNAQMKTLSCSTACEILVPRPGIEPASLALQVSLNMTLSSECLSDTRALGKHNSFCGNKYTNTSPAVENDNLALPQACGILTLRPGIELETVKLEVLPSGQDIAASGPGWGMQVLCCPTAHGILVPPTRARTHVPRIGNQILNHWTTRRIQIPVAFIYICEDSYVLHFLTNLRFRLYIMEFFIFQVM</sequence>
<dbReference type="AlphaFoldDB" id="A0A836AA95"/>
<evidence type="ECO:0000256" key="2">
    <source>
        <dbReference type="ARBA" id="ARBA00022737"/>
    </source>
</evidence>
<evidence type="ECO:0000313" key="6">
    <source>
        <dbReference type="EMBL" id="KAG5204105.1"/>
    </source>
</evidence>
<evidence type="ECO:0000256" key="3">
    <source>
        <dbReference type="ARBA" id="ARBA00023180"/>
    </source>
</evidence>
<evidence type="ECO:0000313" key="7">
    <source>
        <dbReference type="Proteomes" id="UP000664991"/>
    </source>
</evidence>
<evidence type="ECO:0000256" key="5">
    <source>
        <dbReference type="PROSITE-ProRule" id="PRU00504"/>
    </source>
</evidence>
<dbReference type="InterPro" id="IPR011042">
    <property type="entry name" value="6-blade_b-propeller_TolB-like"/>
</dbReference>
<name>A0A836AA95_SHEEP</name>
<evidence type="ECO:0000256" key="4">
    <source>
        <dbReference type="ARBA" id="ARBA00071346"/>
    </source>
</evidence>
<dbReference type="InterPro" id="IPR001258">
    <property type="entry name" value="NHL_repeat"/>
</dbReference>
<comment type="caution">
    <text evidence="6">The sequence shown here is derived from an EMBL/GenBank/DDBJ whole genome shotgun (WGS) entry which is preliminary data.</text>
</comment>
<dbReference type="PANTHER" id="PTHR10680">
    <property type="entry name" value="PEPTIDYL-GLYCINE ALPHA-AMIDATING MONOOXYGENASE"/>
    <property type="match status" value="1"/>
</dbReference>
<dbReference type="Pfam" id="PF01436">
    <property type="entry name" value="NHL"/>
    <property type="match status" value="1"/>
</dbReference>
<dbReference type="Gene3D" id="2.120.10.30">
    <property type="entry name" value="TolB, C-terminal domain"/>
    <property type="match status" value="1"/>
</dbReference>
<dbReference type="FunFam" id="2.120.10.30:FF:000043">
    <property type="entry name" value="NHL repeat containing 3"/>
    <property type="match status" value="1"/>
</dbReference>
<keyword evidence="1" id="KW-0732">Signal</keyword>
<evidence type="ECO:0000256" key="1">
    <source>
        <dbReference type="ARBA" id="ARBA00022729"/>
    </source>
</evidence>
<dbReference type="SUPFAM" id="SSF101898">
    <property type="entry name" value="NHL repeat"/>
    <property type="match status" value="1"/>
</dbReference>
<keyword evidence="3" id="KW-0325">Glycoprotein</keyword>
<proteinExistence type="predicted"/>
<reference evidence="6 7" key="1">
    <citation type="submission" date="2020-12" db="EMBL/GenBank/DDBJ databases">
        <title>De novo assembly of Tibetan sheep genome.</title>
        <authorList>
            <person name="Li X."/>
        </authorList>
    </citation>
    <scope>NUCLEOTIDE SEQUENCE [LARGE SCALE GENOMIC DNA]</scope>
    <source>
        <tissue evidence="6">Heart</tissue>
    </source>
</reference>
<dbReference type="Proteomes" id="UP000664991">
    <property type="component" value="Unassembled WGS sequence"/>
</dbReference>
<protein>
    <recommendedName>
        <fullName evidence="4">NHL repeat-containing protein 3</fullName>
    </recommendedName>
</protein>
<dbReference type="EMBL" id="JAEMGP010000010">
    <property type="protein sequence ID" value="KAG5204105.1"/>
    <property type="molecule type" value="Genomic_DNA"/>
</dbReference>
<keyword evidence="2" id="KW-0677">Repeat</keyword>
<gene>
    <name evidence="6" type="ORF">JEQ12_002081</name>
</gene>
<accession>A0A836AA95</accession>